<organism evidence="1 2">
    <name type="scientific">Pseudonocardia hydrocarbonoxydans</name>
    <dbReference type="NCBI Taxonomy" id="76726"/>
    <lineage>
        <taxon>Bacteria</taxon>
        <taxon>Bacillati</taxon>
        <taxon>Actinomycetota</taxon>
        <taxon>Actinomycetes</taxon>
        <taxon>Pseudonocardiales</taxon>
        <taxon>Pseudonocardiaceae</taxon>
        <taxon>Pseudonocardia</taxon>
    </lineage>
</organism>
<gene>
    <name evidence="1" type="ORF">PHY01_28320</name>
</gene>
<reference evidence="1 2" key="1">
    <citation type="submission" date="2019-06" db="EMBL/GenBank/DDBJ databases">
        <title>Whole genome shotgun sequence of Pseudonocardia hydrocarbonoxydans NBRC 14498.</title>
        <authorList>
            <person name="Hosoyama A."/>
            <person name="Uohara A."/>
            <person name="Ohji S."/>
            <person name="Ichikawa N."/>
        </authorList>
    </citation>
    <scope>NUCLEOTIDE SEQUENCE [LARGE SCALE GENOMIC DNA]</scope>
    <source>
        <strain evidence="1 2">NBRC 14498</strain>
    </source>
</reference>
<dbReference type="Proteomes" id="UP000320338">
    <property type="component" value="Unassembled WGS sequence"/>
</dbReference>
<keyword evidence="2" id="KW-1185">Reference proteome</keyword>
<dbReference type="EMBL" id="BJNG01000020">
    <property type="protein sequence ID" value="GEC20549.1"/>
    <property type="molecule type" value="Genomic_DNA"/>
</dbReference>
<dbReference type="AlphaFoldDB" id="A0A4Y3WRY9"/>
<accession>A0A4Y3WRY9</accession>
<evidence type="ECO:0000313" key="1">
    <source>
        <dbReference type="EMBL" id="GEC20549.1"/>
    </source>
</evidence>
<protein>
    <recommendedName>
        <fullName evidence="3">Guanylate kinase</fullName>
    </recommendedName>
</protein>
<dbReference type="InterPro" id="IPR027417">
    <property type="entry name" value="P-loop_NTPase"/>
</dbReference>
<dbReference type="Gene3D" id="3.40.50.300">
    <property type="entry name" value="P-loop containing nucleotide triphosphate hydrolases"/>
    <property type="match status" value="1"/>
</dbReference>
<dbReference type="SUPFAM" id="SSF52540">
    <property type="entry name" value="P-loop containing nucleoside triphosphate hydrolases"/>
    <property type="match status" value="1"/>
</dbReference>
<dbReference type="OrthoDB" id="3575979at2"/>
<comment type="caution">
    <text evidence="1">The sequence shown here is derived from an EMBL/GenBank/DDBJ whole genome shotgun (WGS) entry which is preliminary data.</text>
</comment>
<evidence type="ECO:0008006" key="3">
    <source>
        <dbReference type="Google" id="ProtNLM"/>
    </source>
</evidence>
<name>A0A4Y3WRY9_9PSEU</name>
<evidence type="ECO:0000313" key="2">
    <source>
        <dbReference type="Proteomes" id="UP000320338"/>
    </source>
</evidence>
<proteinExistence type="predicted"/>
<sequence length="191" mass="20481">MRWGVVLYGPPASGKDTVTCELVALDARFRQFRRLKCGAGRTDGYRVVDAAQMQAVSDDLVWTNERYGAVYAVDRAGLIDALGEGVPVVHLGQPEAVAAVCNAVDDVQWLVVALWCDRDTARDRLRSRGSADVDERLDVWDQTPTLPPPACTINTGLVSPSAVAQLIADAVTARAASSSISRDCAEASPRP</sequence>